<proteinExistence type="predicted"/>
<keyword evidence="3" id="KW-1185">Reference proteome</keyword>
<sequence>MNAFELLDEWPVGRVAAGVILPDRSTQLYGDPNDVFELASITKPLTALATLIAVEEGIVGLDDRCGPPAATIRHLLAHAAGLAPDQRRLLTEPARRRIYSNSGYEIVADAVADASELAFQNYFTEALVEPLGLVNTKLTGSPAYGADSSVADLLVIVGELTTDNPRLLAQSTIDEMCAPAFPDLAGVLPGYGIQDPNTWGLGFEIRGLKRPHWTGSSNSRETFGHFGRAGTFLWIDPVAQVACIVLTDREFGDWAKQRWPAFSEAVLTSL</sequence>
<name>A0ABS3AS15_9ACTN</name>
<dbReference type="InterPro" id="IPR012338">
    <property type="entry name" value="Beta-lactam/transpept-like"/>
</dbReference>
<gene>
    <name evidence="2" type="ORF">JYT35_00820</name>
</gene>
<dbReference type="EMBL" id="JAFIUH010000009">
    <property type="protein sequence ID" value="MBN4059641.1"/>
    <property type="molecule type" value="Genomic_DNA"/>
</dbReference>
<evidence type="ECO:0000259" key="1">
    <source>
        <dbReference type="Pfam" id="PF00144"/>
    </source>
</evidence>
<dbReference type="SUPFAM" id="SSF56601">
    <property type="entry name" value="beta-lactamase/transpeptidase-like"/>
    <property type="match status" value="1"/>
</dbReference>
<protein>
    <submittedName>
        <fullName evidence="2">Beta-lactamase family protein</fullName>
    </submittedName>
</protein>
<dbReference type="InterPro" id="IPR001466">
    <property type="entry name" value="Beta-lactam-related"/>
</dbReference>
<evidence type="ECO:0000313" key="2">
    <source>
        <dbReference type="EMBL" id="MBN4059641.1"/>
    </source>
</evidence>
<evidence type="ECO:0000313" key="3">
    <source>
        <dbReference type="Proteomes" id="UP000724964"/>
    </source>
</evidence>
<organism evidence="2 3">
    <name type="scientific">Acidimicrobium ferrooxidans</name>
    <dbReference type="NCBI Taxonomy" id="53635"/>
    <lineage>
        <taxon>Bacteria</taxon>
        <taxon>Bacillati</taxon>
        <taxon>Actinomycetota</taxon>
        <taxon>Acidimicrobiia</taxon>
        <taxon>Acidimicrobiales</taxon>
        <taxon>Acidimicrobiaceae</taxon>
        <taxon>Acidimicrobium</taxon>
    </lineage>
</organism>
<accession>A0ABS3AS15</accession>
<dbReference type="PANTHER" id="PTHR43283:SF15">
    <property type="entry name" value="CONSERVED PROTEIN"/>
    <property type="match status" value="1"/>
</dbReference>
<dbReference type="Gene3D" id="3.40.710.10">
    <property type="entry name" value="DD-peptidase/beta-lactamase superfamily"/>
    <property type="match status" value="1"/>
</dbReference>
<dbReference type="Pfam" id="PF00144">
    <property type="entry name" value="Beta-lactamase"/>
    <property type="match status" value="1"/>
</dbReference>
<dbReference type="InterPro" id="IPR050789">
    <property type="entry name" value="Diverse_Enzym_Activities"/>
</dbReference>
<dbReference type="PANTHER" id="PTHR43283">
    <property type="entry name" value="BETA-LACTAMASE-RELATED"/>
    <property type="match status" value="1"/>
</dbReference>
<reference evidence="2" key="1">
    <citation type="submission" date="2021-02" db="EMBL/GenBank/DDBJ databases">
        <title>Activity-based single-cell genomes from oceanic crustal fluid captures similar information to metagenomic and metatranscriptomic surveys with orders of magnitude less sampling.</title>
        <authorList>
            <person name="D'Angelo T.S."/>
            <person name="Orcutt B.N."/>
        </authorList>
    </citation>
    <scope>NUCLEOTIDE SEQUENCE [LARGE SCALE GENOMIC DNA]</scope>
    <source>
        <strain evidence="2">AH-315-J10</strain>
    </source>
</reference>
<feature type="domain" description="Beta-lactamase-related" evidence="1">
    <location>
        <begin position="22"/>
        <end position="253"/>
    </location>
</feature>
<comment type="caution">
    <text evidence="2">The sequence shown here is derived from an EMBL/GenBank/DDBJ whole genome shotgun (WGS) entry which is preliminary data.</text>
</comment>
<dbReference type="Proteomes" id="UP000724964">
    <property type="component" value="Unassembled WGS sequence"/>
</dbReference>